<dbReference type="SUPFAM" id="SSF56281">
    <property type="entry name" value="Metallo-hydrolase/oxidoreductase"/>
    <property type="match status" value="1"/>
</dbReference>
<name>A0A160TJ58_9ZZZZ</name>
<dbReference type="InterPro" id="IPR001279">
    <property type="entry name" value="Metallo-B-lactamas"/>
</dbReference>
<dbReference type="EMBL" id="CZQE01000207">
    <property type="protein sequence ID" value="CUS45100.1"/>
    <property type="molecule type" value="Genomic_DNA"/>
</dbReference>
<dbReference type="NCBIfam" id="NF033105">
    <property type="entry name" value="bla_subclass_B3"/>
    <property type="match status" value="1"/>
</dbReference>
<gene>
    <name evidence="2" type="ORF">MGWOODY_Smn1882</name>
</gene>
<dbReference type="InterPro" id="IPR036866">
    <property type="entry name" value="RibonucZ/Hydroxyglut_hydro"/>
</dbReference>
<evidence type="ECO:0000259" key="1">
    <source>
        <dbReference type="SMART" id="SM00849"/>
    </source>
</evidence>
<dbReference type="AlphaFoldDB" id="A0A160TJ58"/>
<reference evidence="2" key="1">
    <citation type="submission" date="2015-10" db="EMBL/GenBank/DDBJ databases">
        <authorList>
            <person name="Gilbert D.G."/>
        </authorList>
    </citation>
    <scope>NUCLEOTIDE SEQUENCE</scope>
</reference>
<dbReference type="NCBIfam" id="NF012229">
    <property type="entry name" value="bla_class_B_core"/>
    <property type="match status" value="1"/>
</dbReference>
<protein>
    <submittedName>
        <fullName evidence="2">Metallo-beta-lactamase</fullName>
    </submittedName>
</protein>
<dbReference type="CDD" id="cd16290">
    <property type="entry name" value="AIM-1_SMB-1-like_MBL-B3"/>
    <property type="match status" value="1"/>
</dbReference>
<proteinExistence type="predicted"/>
<feature type="domain" description="Metallo-beta-lactamase" evidence="1">
    <location>
        <begin position="58"/>
        <end position="250"/>
    </location>
</feature>
<dbReference type="PANTHER" id="PTHR42951:SF17">
    <property type="entry name" value="METALLO-BETA-LACTAMASE DOMAIN-CONTAINING PROTEIN"/>
    <property type="match status" value="1"/>
</dbReference>
<dbReference type="SMART" id="SM00849">
    <property type="entry name" value="Lactamase_B"/>
    <property type="match status" value="1"/>
</dbReference>
<accession>A0A160TJ58</accession>
<dbReference type="Gene3D" id="3.60.15.10">
    <property type="entry name" value="Ribonuclease Z/Hydroxyacylglutathione hydrolase-like"/>
    <property type="match status" value="1"/>
</dbReference>
<sequence>MKWMMFGSAISAAMVSMAAAPADDPLTRPIAPDYAARWLAPQAPVQVHGNFYLVGFGGLNVGLIRTSAGLILIDGAVPQAVEDIEAHIRQLGFSVKDVKFILSTEPHYDHAGGIAALARDSGARVVASRAGAQMLGLGHSLADDPQFGQLENFPPVAGVRTLDDGEKLRLGDTVITARATPGHTAGSMSWTWRSCAGRVCRNMVFGASLNPVSTKEWRFSDPEHAAGVAAFRKSFAVVAALPCDILVTSHPDASGGDVKLAGFREHKVPNPFVDPGACRAYAAKYEGVLNTRLASERASTATP</sequence>
<evidence type="ECO:0000313" key="2">
    <source>
        <dbReference type="EMBL" id="CUS45100.1"/>
    </source>
</evidence>
<dbReference type="Pfam" id="PF00753">
    <property type="entry name" value="Lactamase_B"/>
    <property type="match status" value="1"/>
</dbReference>
<dbReference type="InterPro" id="IPR050855">
    <property type="entry name" value="NDM-1-like"/>
</dbReference>
<organism evidence="2">
    <name type="scientific">hydrothermal vent metagenome</name>
    <dbReference type="NCBI Taxonomy" id="652676"/>
    <lineage>
        <taxon>unclassified sequences</taxon>
        <taxon>metagenomes</taxon>
        <taxon>ecological metagenomes</taxon>
    </lineage>
</organism>
<dbReference type="PANTHER" id="PTHR42951">
    <property type="entry name" value="METALLO-BETA-LACTAMASE DOMAIN-CONTAINING"/>
    <property type="match status" value="1"/>
</dbReference>